<evidence type="ECO:0000313" key="9">
    <source>
        <dbReference type="Proteomes" id="UP000799766"/>
    </source>
</evidence>
<accession>A0A6A6P8Z3</accession>
<keyword evidence="2 6" id="KW-0812">Transmembrane</keyword>
<name>A0A6A6P8Z3_9PEZI</name>
<evidence type="ECO:0000256" key="3">
    <source>
        <dbReference type="ARBA" id="ARBA00022989"/>
    </source>
</evidence>
<evidence type="ECO:0000256" key="7">
    <source>
        <dbReference type="SAM" id="SignalP"/>
    </source>
</evidence>
<keyword evidence="3 6" id="KW-1133">Transmembrane helix</keyword>
<proteinExistence type="predicted"/>
<dbReference type="InterPro" id="IPR035952">
    <property type="entry name" value="Rhomboid-like_sf"/>
</dbReference>
<dbReference type="AlphaFoldDB" id="A0A6A6P8Z3"/>
<dbReference type="InterPro" id="IPR013861">
    <property type="entry name" value="TMEM115/Pdh1/Rbl19"/>
</dbReference>
<feature type="region of interest" description="Disordered" evidence="5">
    <location>
        <begin position="299"/>
        <end position="324"/>
    </location>
</feature>
<dbReference type="EMBL" id="MU001673">
    <property type="protein sequence ID" value="KAF2460338.1"/>
    <property type="molecule type" value="Genomic_DNA"/>
</dbReference>
<dbReference type="OrthoDB" id="73612at2759"/>
<dbReference type="SUPFAM" id="SSF144091">
    <property type="entry name" value="Rhomboid-like"/>
    <property type="match status" value="1"/>
</dbReference>
<sequence length="375" mass="39331">MPPRINIPPLTRALLAALLVLTTVNALLRPSATATTLISAGESALTRAGNGLPYLSVVPGSSIFYPWVFLTAALVEENLVGLLVTGVTVFYGGRYLERAWGSAEFAKFVLFATTLPNLVAFGIYIVLFALSRSEKALFTTITGGVALQSAFLVSFKQLVPEHTVTLFRHLLRIRVKHFPALFLLANTLSGLLLGTETALFLAWAGFLISWTYLRFYKLSPLLSTTTTDAPPPTDLIRGDPSDTFAFAHFFPDATHVLLAPLASRAHALALAAGLVRPFPADAVLLSNAEARARADGALLPSLMHPGGAAPPPSLPGPRREEAERRRQLALRVLDQRLHAAGGPRAGAAAPAPASPAVGAAAAGDGAGAAPLGGSA</sequence>
<dbReference type="GO" id="GO:0016020">
    <property type="term" value="C:membrane"/>
    <property type="evidence" value="ECO:0007669"/>
    <property type="project" value="UniProtKB-SubCell"/>
</dbReference>
<dbReference type="GO" id="GO:0005794">
    <property type="term" value="C:Golgi apparatus"/>
    <property type="evidence" value="ECO:0007669"/>
    <property type="project" value="TreeGrafter"/>
</dbReference>
<dbReference type="SMART" id="SM01160">
    <property type="entry name" value="DUF1751"/>
    <property type="match status" value="1"/>
</dbReference>
<keyword evidence="7" id="KW-0732">Signal</keyword>
<dbReference type="PANTHER" id="PTHR13377">
    <property type="entry name" value="PLACENTAL PROTEIN 6"/>
    <property type="match status" value="1"/>
</dbReference>
<evidence type="ECO:0000313" key="8">
    <source>
        <dbReference type="EMBL" id="KAF2460338.1"/>
    </source>
</evidence>
<dbReference type="Pfam" id="PF08551">
    <property type="entry name" value="DUF1751"/>
    <property type="match status" value="1"/>
</dbReference>
<feature type="transmembrane region" description="Helical" evidence="6">
    <location>
        <begin position="136"/>
        <end position="159"/>
    </location>
</feature>
<keyword evidence="4 6" id="KW-0472">Membrane</keyword>
<evidence type="ECO:0000256" key="4">
    <source>
        <dbReference type="ARBA" id="ARBA00023136"/>
    </source>
</evidence>
<organism evidence="8 9">
    <name type="scientific">Lineolata rhizophorae</name>
    <dbReference type="NCBI Taxonomy" id="578093"/>
    <lineage>
        <taxon>Eukaryota</taxon>
        <taxon>Fungi</taxon>
        <taxon>Dikarya</taxon>
        <taxon>Ascomycota</taxon>
        <taxon>Pezizomycotina</taxon>
        <taxon>Dothideomycetes</taxon>
        <taxon>Dothideomycetes incertae sedis</taxon>
        <taxon>Lineolatales</taxon>
        <taxon>Lineolataceae</taxon>
        <taxon>Lineolata</taxon>
    </lineage>
</organism>
<protein>
    <submittedName>
        <fullName evidence="8">Eukaryotic integral membrane protein-domain-containing protein</fullName>
    </submittedName>
</protein>
<evidence type="ECO:0000256" key="5">
    <source>
        <dbReference type="SAM" id="MobiDB-lite"/>
    </source>
</evidence>
<gene>
    <name evidence="8" type="ORF">BDY21DRAFT_384005</name>
</gene>
<evidence type="ECO:0000256" key="6">
    <source>
        <dbReference type="SAM" id="Phobius"/>
    </source>
</evidence>
<dbReference type="FunFam" id="1.20.1540.10:FF:000004">
    <property type="entry name" value="Transmembrane protein 115"/>
    <property type="match status" value="1"/>
</dbReference>
<feature type="transmembrane region" description="Helical" evidence="6">
    <location>
        <begin position="64"/>
        <end position="93"/>
    </location>
</feature>
<dbReference type="GO" id="GO:0006890">
    <property type="term" value="P:retrograde vesicle-mediated transport, Golgi to endoplasmic reticulum"/>
    <property type="evidence" value="ECO:0007669"/>
    <property type="project" value="InterPro"/>
</dbReference>
<comment type="subcellular location">
    <subcellularLocation>
        <location evidence="1">Membrane</location>
        <topology evidence="1">Multi-pass membrane protein</topology>
    </subcellularLocation>
</comment>
<feature type="chain" id="PRO_5025636803" evidence="7">
    <location>
        <begin position="27"/>
        <end position="375"/>
    </location>
</feature>
<feature type="signal peptide" evidence="7">
    <location>
        <begin position="1"/>
        <end position="26"/>
    </location>
</feature>
<feature type="transmembrane region" description="Helical" evidence="6">
    <location>
        <begin position="180"/>
        <end position="213"/>
    </location>
</feature>
<evidence type="ECO:0000256" key="1">
    <source>
        <dbReference type="ARBA" id="ARBA00004141"/>
    </source>
</evidence>
<reference evidence="8" key="1">
    <citation type="journal article" date="2020" name="Stud. Mycol.">
        <title>101 Dothideomycetes genomes: a test case for predicting lifestyles and emergence of pathogens.</title>
        <authorList>
            <person name="Haridas S."/>
            <person name="Albert R."/>
            <person name="Binder M."/>
            <person name="Bloem J."/>
            <person name="Labutti K."/>
            <person name="Salamov A."/>
            <person name="Andreopoulos B."/>
            <person name="Baker S."/>
            <person name="Barry K."/>
            <person name="Bills G."/>
            <person name="Bluhm B."/>
            <person name="Cannon C."/>
            <person name="Castanera R."/>
            <person name="Culley D."/>
            <person name="Daum C."/>
            <person name="Ezra D."/>
            <person name="Gonzalez J."/>
            <person name="Henrissat B."/>
            <person name="Kuo A."/>
            <person name="Liang C."/>
            <person name="Lipzen A."/>
            <person name="Lutzoni F."/>
            <person name="Magnuson J."/>
            <person name="Mondo S."/>
            <person name="Nolan M."/>
            <person name="Ohm R."/>
            <person name="Pangilinan J."/>
            <person name="Park H.-J."/>
            <person name="Ramirez L."/>
            <person name="Alfaro M."/>
            <person name="Sun H."/>
            <person name="Tritt A."/>
            <person name="Yoshinaga Y."/>
            <person name="Zwiers L.-H."/>
            <person name="Turgeon B."/>
            <person name="Goodwin S."/>
            <person name="Spatafora J."/>
            <person name="Crous P."/>
            <person name="Grigoriev I."/>
        </authorList>
    </citation>
    <scope>NUCLEOTIDE SEQUENCE</scope>
    <source>
        <strain evidence="8">ATCC 16933</strain>
    </source>
</reference>
<feature type="transmembrane region" description="Helical" evidence="6">
    <location>
        <begin position="105"/>
        <end position="130"/>
    </location>
</feature>
<evidence type="ECO:0000256" key="2">
    <source>
        <dbReference type="ARBA" id="ARBA00022692"/>
    </source>
</evidence>
<feature type="region of interest" description="Disordered" evidence="5">
    <location>
        <begin position="341"/>
        <end position="375"/>
    </location>
</feature>
<dbReference type="PANTHER" id="PTHR13377:SF3">
    <property type="entry name" value="TRANSMEMBRANE PROTEIN 115"/>
    <property type="match status" value="1"/>
</dbReference>
<dbReference type="Proteomes" id="UP000799766">
    <property type="component" value="Unassembled WGS sequence"/>
</dbReference>
<keyword evidence="9" id="KW-1185">Reference proteome</keyword>